<keyword evidence="5 12" id="KW-0028">Amino-acid biosynthesis</keyword>
<dbReference type="HAMAP" id="MF_00384">
    <property type="entry name" value="Homoser_kinase"/>
    <property type="match status" value="1"/>
</dbReference>
<dbReference type="NCBIfam" id="TIGR00191">
    <property type="entry name" value="thrB"/>
    <property type="match status" value="1"/>
</dbReference>
<protein>
    <recommendedName>
        <fullName evidence="4 12">Homoserine kinase</fullName>
        <shortName evidence="12">HK</shortName>
        <shortName evidence="12">HSK</shortName>
        <ecNumber evidence="3 12">2.7.1.39</ecNumber>
    </recommendedName>
</protein>
<dbReference type="Gene3D" id="3.30.230.10">
    <property type="match status" value="1"/>
</dbReference>
<keyword evidence="6 12" id="KW-0808">Transferase</keyword>
<dbReference type="PROSITE" id="PS00627">
    <property type="entry name" value="GHMP_KINASES_ATP"/>
    <property type="match status" value="1"/>
</dbReference>
<evidence type="ECO:0000259" key="13">
    <source>
        <dbReference type="Pfam" id="PF00288"/>
    </source>
</evidence>
<comment type="similarity">
    <text evidence="2 12">Belongs to the GHMP kinase family. Homoserine kinase subfamily.</text>
</comment>
<keyword evidence="12" id="KW-0963">Cytoplasm</keyword>
<dbReference type="Proteomes" id="UP000001369">
    <property type="component" value="Chromosome"/>
</dbReference>
<evidence type="ECO:0000256" key="4">
    <source>
        <dbReference type="ARBA" id="ARBA00017858"/>
    </source>
</evidence>
<keyword evidence="7 12" id="KW-0791">Threonine biosynthesis</keyword>
<evidence type="ECO:0000256" key="1">
    <source>
        <dbReference type="ARBA" id="ARBA00005015"/>
    </source>
</evidence>
<evidence type="ECO:0000256" key="2">
    <source>
        <dbReference type="ARBA" id="ARBA00007370"/>
    </source>
</evidence>
<accession>C1DTH8</accession>
<evidence type="ECO:0000313" key="15">
    <source>
        <dbReference type="EMBL" id="ACN99492.1"/>
    </source>
</evidence>
<dbReference type="KEGG" id="saf:SULAZ_0423"/>
<dbReference type="Gene3D" id="3.30.70.890">
    <property type="entry name" value="GHMP kinase, C-terminal domain"/>
    <property type="match status" value="1"/>
</dbReference>
<comment type="pathway">
    <text evidence="1 12">Amino-acid biosynthesis; L-threonine biosynthesis; L-threonine from L-aspartate: step 4/5.</text>
</comment>
<dbReference type="Pfam" id="PF08544">
    <property type="entry name" value="GHMP_kinases_C"/>
    <property type="match status" value="1"/>
</dbReference>
<gene>
    <name evidence="12 15" type="primary">thrB</name>
    <name evidence="15" type="ordered locus">SULAZ_0423</name>
</gene>
<dbReference type="GO" id="GO:0009088">
    <property type="term" value="P:threonine biosynthetic process"/>
    <property type="evidence" value="ECO:0007669"/>
    <property type="project" value="UniProtKB-UniRule"/>
</dbReference>
<reference evidence="15 16" key="1">
    <citation type="journal article" date="2009" name="J. Bacteriol.">
        <title>Complete and draft genome sequences of six members of the Aquificales.</title>
        <authorList>
            <person name="Reysenbach A.L."/>
            <person name="Hamamura N."/>
            <person name="Podar M."/>
            <person name="Griffiths E."/>
            <person name="Ferreira S."/>
            <person name="Hochstein R."/>
            <person name="Heidelberg J."/>
            <person name="Johnson J."/>
            <person name="Mead D."/>
            <person name="Pohorille A."/>
            <person name="Sarmiento M."/>
            <person name="Schweighofer K."/>
            <person name="Seshadri R."/>
            <person name="Voytek M.A."/>
        </authorList>
    </citation>
    <scope>NUCLEOTIDE SEQUENCE [LARGE SCALE GENOMIC DNA]</scope>
    <source>
        <strain evidence="16">Az-Fu1 / DSM 15241 / OCM 825</strain>
    </source>
</reference>
<name>C1DTH8_SULAA</name>
<dbReference type="EMBL" id="CP001229">
    <property type="protein sequence ID" value="ACN99492.1"/>
    <property type="molecule type" value="Genomic_DNA"/>
</dbReference>
<dbReference type="eggNOG" id="COG0083">
    <property type="taxonomic scope" value="Bacteria"/>
</dbReference>
<dbReference type="EC" id="2.7.1.39" evidence="3 12"/>
<dbReference type="GO" id="GO:0004413">
    <property type="term" value="F:homoserine kinase activity"/>
    <property type="evidence" value="ECO:0007669"/>
    <property type="project" value="UniProtKB-UniRule"/>
</dbReference>
<dbReference type="InterPro" id="IPR013750">
    <property type="entry name" value="GHMP_kinase_C_dom"/>
</dbReference>
<dbReference type="PANTHER" id="PTHR20861">
    <property type="entry name" value="HOMOSERINE/4-DIPHOSPHOCYTIDYL-2-C-METHYL-D-ERYTHRITOL KINASE"/>
    <property type="match status" value="1"/>
</dbReference>
<dbReference type="Pfam" id="PF00288">
    <property type="entry name" value="GHMP_kinases_N"/>
    <property type="match status" value="1"/>
</dbReference>
<evidence type="ECO:0000256" key="5">
    <source>
        <dbReference type="ARBA" id="ARBA00022605"/>
    </source>
</evidence>
<dbReference type="PRINTS" id="PR00958">
    <property type="entry name" value="HOMSERKINASE"/>
</dbReference>
<evidence type="ECO:0000256" key="12">
    <source>
        <dbReference type="HAMAP-Rule" id="MF_00384"/>
    </source>
</evidence>
<evidence type="ECO:0000256" key="7">
    <source>
        <dbReference type="ARBA" id="ARBA00022697"/>
    </source>
</evidence>
<dbReference type="PIRSF" id="PIRSF000676">
    <property type="entry name" value="Homoser_kin"/>
    <property type="match status" value="1"/>
</dbReference>
<dbReference type="InterPro" id="IPR020568">
    <property type="entry name" value="Ribosomal_Su5_D2-typ_SF"/>
</dbReference>
<sequence>MSKKVVKVRVPATTANLGPGFDTFGLALTLYNEFEVEEEDGVYIESYPKNEFIENPENNLFIKVIKYLCEAEGKTFHGARLKQTVNIPVARGLGSSATAIVAGILTGFAVHKKPLTDEEFFKVAYLFEPHPDNLLPAWKGGFITALKTEDKTYYSKMDFPKEIKAVVVIPDFELSTEKARLVLPSQVPLKDAIFNLQRSALFIRALEERRYDLLKVVMEDRLHQPYRKNLIPNFDKVIQSAYENGALGACLSGAGSTILALATENFDKIGLSMVEAFKEVSINAEYKVLEVDTQGATVEIFEK</sequence>
<feature type="binding site" evidence="12">
    <location>
        <begin position="88"/>
        <end position="98"/>
    </location>
    <ligand>
        <name>ATP</name>
        <dbReference type="ChEBI" id="CHEBI:30616"/>
    </ligand>
</feature>
<dbReference type="SUPFAM" id="SSF54211">
    <property type="entry name" value="Ribosomal protein S5 domain 2-like"/>
    <property type="match status" value="1"/>
</dbReference>
<comment type="subcellular location">
    <subcellularLocation>
        <location evidence="12">Cytoplasm</location>
    </subcellularLocation>
</comment>
<keyword evidence="10 12" id="KW-0067">ATP-binding</keyword>
<evidence type="ECO:0000256" key="11">
    <source>
        <dbReference type="ARBA" id="ARBA00049375"/>
    </source>
</evidence>
<evidence type="ECO:0000256" key="3">
    <source>
        <dbReference type="ARBA" id="ARBA00012078"/>
    </source>
</evidence>
<evidence type="ECO:0000256" key="8">
    <source>
        <dbReference type="ARBA" id="ARBA00022741"/>
    </source>
</evidence>
<evidence type="ECO:0000256" key="10">
    <source>
        <dbReference type="ARBA" id="ARBA00022840"/>
    </source>
</evidence>
<comment type="function">
    <text evidence="12">Catalyzes the ATP-dependent phosphorylation of L-homoserine to L-homoserine phosphate.</text>
</comment>
<keyword evidence="16" id="KW-1185">Reference proteome</keyword>
<dbReference type="InterPro" id="IPR006204">
    <property type="entry name" value="GHMP_kinase_N_dom"/>
</dbReference>
<organism evidence="15 16">
    <name type="scientific">Sulfurihydrogenibium azorense (strain DSM 15241 / OCM 825 / Az-Fu1)</name>
    <dbReference type="NCBI Taxonomy" id="204536"/>
    <lineage>
        <taxon>Bacteria</taxon>
        <taxon>Pseudomonadati</taxon>
        <taxon>Aquificota</taxon>
        <taxon>Aquificia</taxon>
        <taxon>Aquificales</taxon>
        <taxon>Hydrogenothermaceae</taxon>
        <taxon>Sulfurihydrogenibium</taxon>
    </lineage>
</organism>
<evidence type="ECO:0000259" key="14">
    <source>
        <dbReference type="Pfam" id="PF08544"/>
    </source>
</evidence>
<evidence type="ECO:0000256" key="9">
    <source>
        <dbReference type="ARBA" id="ARBA00022777"/>
    </source>
</evidence>
<dbReference type="InterPro" id="IPR000870">
    <property type="entry name" value="Homoserine_kinase"/>
</dbReference>
<dbReference type="PANTHER" id="PTHR20861:SF1">
    <property type="entry name" value="HOMOSERINE KINASE"/>
    <property type="match status" value="1"/>
</dbReference>
<dbReference type="OrthoDB" id="9769912at2"/>
<dbReference type="UniPathway" id="UPA00050">
    <property type="reaction ID" value="UER00064"/>
</dbReference>
<dbReference type="InterPro" id="IPR036554">
    <property type="entry name" value="GHMP_kinase_C_sf"/>
</dbReference>
<dbReference type="InterPro" id="IPR006203">
    <property type="entry name" value="GHMP_knse_ATP-bd_CS"/>
</dbReference>
<feature type="domain" description="GHMP kinase N-terminal" evidence="13">
    <location>
        <begin position="59"/>
        <end position="141"/>
    </location>
</feature>
<dbReference type="HOGENOM" id="CLU_041243_0_2_0"/>
<dbReference type="GO" id="GO:0005524">
    <property type="term" value="F:ATP binding"/>
    <property type="evidence" value="ECO:0007669"/>
    <property type="project" value="UniProtKB-UniRule"/>
</dbReference>
<evidence type="ECO:0000256" key="6">
    <source>
        <dbReference type="ARBA" id="ARBA00022679"/>
    </source>
</evidence>
<dbReference type="SUPFAM" id="SSF55060">
    <property type="entry name" value="GHMP Kinase, C-terminal domain"/>
    <property type="match status" value="1"/>
</dbReference>
<dbReference type="STRING" id="204536.SULAZ_0423"/>
<evidence type="ECO:0000313" key="16">
    <source>
        <dbReference type="Proteomes" id="UP000001369"/>
    </source>
</evidence>
<dbReference type="InterPro" id="IPR014721">
    <property type="entry name" value="Ribsml_uS5_D2-typ_fold_subgr"/>
</dbReference>
<comment type="catalytic activity">
    <reaction evidence="11 12">
        <text>L-homoserine + ATP = O-phospho-L-homoserine + ADP + H(+)</text>
        <dbReference type="Rhea" id="RHEA:13985"/>
        <dbReference type="ChEBI" id="CHEBI:15378"/>
        <dbReference type="ChEBI" id="CHEBI:30616"/>
        <dbReference type="ChEBI" id="CHEBI:57476"/>
        <dbReference type="ChEBI" id="CHEBI:57590"/>
        <dbReference type="ChEBI" id="CHEBI:456216"/>
        <dbReference type="EC" id="2.7.1.39"/>
    </reaction>
</comment>
<feature type="domain" description="GHMP kinase C-terminal" evidence="14">
    <location>
        <begin position="203"/>
        <end position="265"/>
    </location>
</feature>
<dbReference type="AlphaFoldDB" id="C1DTH8"/>
<keyword evidence="9 12" id="KW-0418">Kinase</keyword>
<dbReference type="RefSeq" id="WP_012674805.1">
    <property type="nucleotide sequence ID" value="NC_012438.1"/>
</dbReference>
<keyword evidence="8 12" id="KW-0547">Nucleotide-binding</keyword>
<dbReference type="GO" id="GO:0005737">
    <property type="term" value="C:cytoplasm"/>
    <property type="evidence" value="ECO:0007669"/>
    <property type="project" value="UniProtKB-SubCell"/>
</dbReference>
<proteinExistence type="inferred from homology"/>